<feature type="binding site" evidence="15">
    <location>
        <position position="74"/>
    </location>
    <ligand>
        <name>substrate</name>
    </ligand>
</feature>
<evidence type="ECO:0000256" key="11">
    <source>
        <dbReference type="ARBA" id="ARBA00022825"/>
    </source>
</evidence>
<proteinExistence type="inferred from homology"/>
<dbReference type="GO" id="GO:0006508">
    <property type="term" value="P:proteolysis"/>
    <property type="evidence" value="ECO:0007669"/>
    <property type="project" value="UniProtKB-KW"/>
</dbReference>
<evidence type="ECO:0000256" key="13">
    <source>
        <dbReference type="ARBA" id="ARBA00032850"/>
    </source>
</evidence>
<dbReference type="Gene3D" id="2.30.42.10">
    <property type="match status" value="2"/>
</dbReference>
<dbReference type="InterPro" id="IPR036034">
    <property type="entry name" value="PDZ_sf"/>
</dbReference>
<comment type="catalytic activity">
    <reaction evidence="1">
        <text>Acts on substrates that are at least partially unfolded. The cleavage site P1 residue is normally between a pair of hydrophobic residues, such as Val-|-Val.</text>
        <dbReference type="EC" id="3.4.21.107"/>
    </reaction>
</comment>
<dbReference type="InterPro" id="IPR011782">
    <property type="entry name" value="Pept_S1C_Do"/>
</dbReference>
<feature type="active site" description="Charge relay system" evidence="14">
    <location>
        <position position="178"/>
    </location>
</feature>
<feature type="domain" description="PDZ" evidence="17">
    <location>
        <begin position="319"/>
        <end position="389"/>
    </location>
</feature>
<dbReference type="Gene3D" id="2.40.10.120">
    <property type="match status" value="1"/>
</dbReference>
<dbReference type="PANTHER" id="PTHR22939">
    <property type="entry name" value="SERINE PROTEASE FAMILY S1C HTRA-RELATED"/>
    <property type="match status" value="1"/>
</dbReference>
<keyword evidence="12" id="KW-0346">Stress response</keyword>
<evidence type="ECO:0000259" key="17">
    <source>
        <dbReference type="PROSITE" id="PS50106"/>
    </source>
</evidence>
<dbReference type="InterPro" id="IPR009003">
    <property type="entry name" value="Peptidase_S1_PA"/>
</dbReference>
<evidence type="ECO:0000313" key="19">
    <source>
        <dbReference type="Proteomes" id="UP000563524"/>
    </source>
</evidence>
<protein>
    <recommendedName>
        <fullName evidence="5">Probable periplasmic serine endoprotease DegP-like</fullName>
        <ecNumber evidence="4">3.4.21.107</ecNumber>
    </recommendedName>
    <alternativeName>
        <fullName evidence="13">Protease Do</fullName>
    </alternativeName>
</protein>
<feature type="domain" description="PDZ" evidence="17">
    <location>
        <begin position="222"/>
        <end position="286"/>
    </location>
</feature>
<dbReference type="SUPFAM" id="SSF50494">
    <property type="entry name" value="Trypsin-like serine proteases"/>
    <property type="match status" value="1"/>
</dbReference>
<comment type="caution">
    <text evidence="18">The sequence shown here is derived from an EMBL/GenBank/DDBJ whole genome shotgun (WGS) entry which is preliminary data.</text>
</comment>
<keyword evidence="11" id="KW-0720">Serine protease</keyword>
<dbReference type="InterPro" id="IPR001940">
    <property type="entry name" value="Peptidase_S1C"/>
</dbReference>
<evidence type="ECO:0000256" key="3">
    <source>
        <dbReference type="ARBA" id="ARBA00010541"/>
    </source>
</evidence>
<evidence type="ECO:0000256" key="4">
    <source>
        <dbReference type="ARBA" id="ARBA00013035"/>
    </source>
</evidence>
<accession>A0A840I4Q6</accession>
<dbReference type="EMBL" id="JACHOB010000003">
    <property type="protein sequence ID" value="MBB4659158.1"/>
    <property type="molecule type" value="Genomic_DNA"/>
</dbReference>
<evidence type="ECO:0000256" key="5">
    <source>
        <dbReference type="ARBA" id="ARBA00013958"/>
    </source>
</evidence>
<dbReference type="GO" id="GO:0042597">
    <property type="term" value="C:periplasmic space"/>
    <property type="evidence" value="ECO:0007669"/>
    <property type="project" value="UniProtKB-SubCell"/>
</dbReference>
<dbReference type="Proteomes" id="UP000563524">
    <property type="component" value="Unassembled WGS sequence"/>
</dbReference>
<gene>
    <name evidence="18" type="ORF">GGQ59_001683</name>
</gene>
<dbReference type="InterPro" id="IPR001478">
    <property type="entry name" value="PDZ"/>
</dbReference>
<comment type="subcellular location">
    <subcellularLocation>
        <location evidence="2">Periplasm</location>
    </subcellularLocation>
</comment>
<evidence type="ECO:0000256" key="10">
    <source>
        <dbReference type="ARBA" id="ARBA00022801"/>
    </source>
</evidence>
<dbReference type="PROSITE" id="PS50106">
    <property type="entry name" value="PDZ"/>
    <property type="match status" value="2"/>
</dbReference>
<dbReference type="EC" id="3.4.21.107" evidence="4"/>
<feature type="binding site" evidence="15">
    <location>
        <begin position="176"/>
        <end position="178"/>
    </location>
    <ligand>
        <name>substrate</name>
    </ligand>
</feature>
<sequence length="432" mass="45847">MIRLAFALLLLLQLPSIAFARGAPDSFADLVEAVMPAVVNISTSQNSQGNERQGVSLGSGFIVTEDGVVVTNNHVIDNADEILVILSDGTELPARLRASDPLTDIAVLDIDADRTFANVSFGDSDAARVGDWVVAIGNPFGLGGSVSAGIVSARNRDIDSGLYDDFIQTDAAINRGNSGGPLFDMSGRVIGVNTVIFSQTGGSVGVGFAVPSSLVQNVVDQLIEYGETQRGFLGVTLNEVDNRVARRLGLPDRRGALVVRPTPGGPSDKAGLLPDDVILRFGRAEIGERRDLTRAVAETPVGKTVPVTVLRGGERLTLEVTVDRRERALARAQGTPAISAGGLTLQAATEEVREAYGLPKDVAGVVVTAVDPSSPISQTLRQGDVILEIGWDEAREPADVARQLERLREVQADAVQILVQRGERLFYETIRP</sequence>
<evidence type="ECO:0000256" key="12">
    <source>
        <dbReference type="ARBA" id="ARBA00023016"/>
    </source>
</evidence>
<dbReference type="PRINTS" id="PR00834">
    <property type="entry name" value="PROTEASES2C"/>
</dbReference>
<feature type="active site" description="Charge relay system" evidence="14">
    <location>
        <position position="74"/>
    </location>
</feature>
<keyword evidence="6 18" id="KW-0645">Protease</keyword>
<reference evidence="18 19" key="1">
    <citation type="submission" date="2020-08" db="EMBL/GenBank/DDBJ databases">
        <title>Genomic Encyclopedia of Type Strains, Phase IV (KMG-IV): sequencing the most valuable type-strain genomes for metagenomic binning, comparative biology and taxonomic classification.</title>
        <authorList>
            <person name="Goeker M."/>
        </authorList>
    </citation>
    <scope>NUCLEOTIDE SEQUENCE [LARGE SCALE GENOMIC DNA]</scope>
    <source>
        <strain evidence="18 19">DSM 102850</strain>
    </source>
</reference>
<dbReference type="Pfam" id="PF13365">
    <property type="entry name" value="Trypsin_2"/>
    <property type="match status" value="1"/>
</dbReference>
<dbReference type="GO" id="GO:0004252">
    <property type="term" value="F:serine-type endopeptidase activity"/>
    <property type="evidence" value="ECO:0007669"/>
    <property type="project" value="InterPro"/>
</dbReference>
<keyword evidence="8" id="KW-0677">Repeat</keyword>
<dbReference type="RefSeq" id="WP_183817484.1">
    <property type="nucleotide sequence ID" value="NZ_JACHOB010000003.1"/>
</dbReference>
<dbReference type="AlphaFoldDB" id="A0A840I4Q6"/>
<dbReference type="SMART" id="SM00228">
    <property type="entry name" value="PDZ"/>
    <property type="match status" value="2"/>
</dbReference>
<keyword evidence="9" id="KW-0574">Periplasm</keyword>
<evidence type="ECO:0000313" key="18">
    <source>
        <dbReference type="EMBL" id="MBB4659158.1"/>
    </source>
</evidence>
<evidence type="ECO:0000256" key="8">
    <source>
        <dbReference type="ARBA" id="ARBA00022737"/>
    </source>
</evidence>
<keyword evidence="19" id="KW-1185">Reference proteome</keyword>
<comment type="similarity">
    <text evidence="3">Belongs to the peptidase S1C family.</text>
</comment>
<feature type="active site" description="Charge relay system" evidence="14">
    <location>
        <position position="104"/>
    </location>
</feature>
<organism evidence="18 19">
    <name type="scientific">Parvularcula dongshanensis</name>
    <dbReference type="NCBI Taxonomy" id="1173995"/>
    <lineage>
        <taxon>Bacteria</taxon>
        <taxon>Pseudomonadati</taxon>
        <taxon>Pseudomonadota</taxon>
        <taxon>Alphaproteobacteria</taxon>
        <taxon>Parvularculales</taxon>
        <taxon>Parvularculaceae</taxon>
        <taxon>Parvularcula</taxon>
    </lineage>
</organism>
<dbReference type="Pfam" id="PF13180">
    <property type="entry name" value="PDZ_2"/>
    <property type="match status" value="1"/>
</dbReference>
<keyword evidence="10 18" id="KW-0378">Hydrolase</keyword>
<evidence type="ECO:0000256" key="14">
    <source>
        <dbReference type="PIRSR" id="PIRSR611782-1"/>
    </source>
</evidence>
<name>A0A840I4Q6_9PROT</name>
<feature type="binding site" evidence="15">
    <location>
        <position position="104"/>
    </location>
    <ligand>
        <name>substrate</name>
    </ligand>
</feature>
<dbReference type="SUPFAM" id="SSF50156">
    <property type="entry name" value="PDZ domain-like"/>
    <property type="match status" value="2"/>
</dbReference>
<evidence type="ECO:0000256" key="6">
    <source>
        <dbReference type="ARBA" id="ARBA00022670"/>
    </source>
</evidence>
<feature type="chain" id="PRO_5039563271" description="Probable periplasmic serine endoprotease DegP-like" evidence="16">
    <location>
        <begin position="21"/>
        <end position="432"/>
    </location>
</feature>
<keyword evidence="7 16" id="KW-0732">Signal</keyword>
<evidence type="ECO:0000256" key="7">
    <source>
        <dbReference type="ARBA" id="ARBA00022729"/>
    </source>
</evidence>
<evidence type="ECO:0000256" key="15">
    <source>
        <dbReference type="PIRSR" id="PIRSR611782-2"/>
    </source>
</evidence>
<evidence type="ECO:0000256" key="1">
    <source>
        <dbReference type="ARBA" id="ARBA00001772"/>
    </source>
</evidence>
<evidence type="ECO:0000256" key="2">
    <source>
        <dbReference type="ARBA" id="ARBA00004418"/>
    </source>
</evidence>
<feature type="signal peptide" evidence="16">
    <location>
        <begin position="1"/>
        <end position="20"/>
    </location>
</feature>
<dbReference type="PANTHER" id="PTHR22939:SF130">
    <property type="entry name" value="PERIPLASMIC SERINE ENDOPROTEASE DEGP-LIKE-RELATED"/>
    <property type="match status" value="1"/>
</dbReference>
<evidence type="ECO:0000256" key="16">
    <source>
        <dbReference type="SAM" id="SignalP"/>
    </source>
</evidence>
<evidence type="ECO:0000256" key="9">
    <source>
        <dbReference type="ARBA" id="ARBA00022764"/>
    </source>
</evidence>
<dbReference type="NCBIfam" id="TIGR02037">
    <property type="entry name" value="degP_htrA_DO"/>
    <property type="match status" value="1"/>
</dbReference>